<sequence length="132" mass="14032">MKNIAMLFTVLALASAPALAAPQGGFQASDTAAPAQNSGGFAGPSGTKTTAEKAKSLSDDAWVTLTGKIEQRTGGDNYLFRDESGTIDVEIDDKRWNGQTVTPQDTVEIQGKVDKDWNSAEIEVKKITKISK</sequence>
<name>A0AA86IPP0_9ENTR</name>
<feature type="region of interest" description="Disordered" evidence="2">
    <location>
        <begin position="22"/>
        <end position="53"/>
    </location>
</feature>
<proteinExistence type="predicted"/>
<feature type="signal peptide" evidence="3">
    <location>
        <begin position="1"/>
        <end position="20"/>
    </location>
</feature>
<dbReference type="SUPFAM" id="SSF101756">
    <property type="entry name" value="Hypothetical protein YgiW"/>
    <property type="match status" value="1"/>
</dbReference>
<organism evidence="4 5">
    <name type="scientific">Enterobacter kobei</name>
    <dbReference type="NCBI Taxonomy" id="208224"/>
    <lineage>
        <taxon>Bacteria</taxon>
        <taxon>Pseudomonadati</taxon>
        <taxon>Pseudomonadota</taxon>
        <taxon>Gammaproteobacteria</taxon>
        <taxon>Enterobacterales</taxon>
        <taxon>Enterobacteriaceae</taxon>
        <taxon>Enterobacter</taxon>
        <taxon>Enterobacter cloacae complex</taxon>
    </lineage>
</organism>
<dbReference type="EMBL" id="AP024590">
    <property type="protein sequence ID" value="BCU54101.1"/>
    <property type="molecule type" value="Genomic_DNA"/>
</dbReference>
<evidence type="ECO:0000313" key="4">
    <source>
        <dbReference type="EMBL" id="BCU54101.1"/>
    </source>
</evidence>
<evidence type="ECO:0000313" key="5">
    <source>
        <dbReference type="Proteomes" id="UP000682928"/>
    </source>
</evidence>
<dbReference type="PANTHER" id="PTHR36571:SF1">
    <property type="entry name" value="PROTEIN YGIW"/>
    <property type="match status" value="1"/>
</dbReference>
<dbReference type="PANTHER" id="PTHR36571">
    <property type="entry name" value="PROTEIN YGIW"/>
    <property type="match status" value="1"/>
</dbReference>
<dbReference type="InterPro" id="IPR036700">
    <property type="entry name" value="BOBF_sf"/>
</dbReference>
<evidence type="ECO:0000256" key="1">
    <source>
        <dbReference type="ARBA" id="ARBA00022729"/>
    </source>
</evidence>
<dbReference type="Proteomes" id="UP000682928">
    <property type="component" value="Chromosome"/>
</dbReference>
<feature type="chain" id="PRO_5041731797" evidence="3">
    <location>
        <begin position="21"/>
        <end position="132"/>
    </location>
</feature>
<dbReference type="Pfam" id="PF04076">
    <property type="entry name" value="BOF"/>
    <property type="match status" value="1"/>
</dbReference>
<gene>
    <name evidence="4" type="ORF">ENKO_06950</name>
</gene>
<reference evidence="4" key="1">
    <citation type="submission" date="2021-04" db="EMBL/GenBank/DDBJ databases">
        <title>Difference and commonality of drug resistance evolution in various bacteria. and drug sensitivity profiles.</title>
        <authorList>
            <person name="Maeda T."/>
            <person name="Shibai A."/>
            <person name="Kawada K."/>
            <person name="Kotani H."/>
            <person name="Tarusawa Y."/>
            <person name="Tanabe K."/>
            <person name="Furusawa C."/>
        </authorList>
    </citation>
    <scope>NUCLEOTIDE SEQUENCE</scope>
    <source>
        <strain evidence="4">JCM 8580</strain>
    </source>
</reference>
<keyword evidence="1 3" id="KW-0732">Signal</keyword>
<dbReference type="Gene3D" id="2.40.50.200">
    <property type="entry name" value="Bacterial OB-fold"/>
    <property type="match status" value="1"/>
</dbReference>
<dbReference type="InterPro" id="IPR005220">
    <property type="entry name" value="CarO-like"/>
</dbReference>
<dbReference type="NCBIfam" id="TIGR00156">
    <property type="entry name" value="YgiW/YdeI family stress tolerance OB fold protein"/>
    <property type="match status" value="1"/>
</dbReference>
<dbReference type="RefSeq" id="WP_088221827.1">
    <property type="nucleotide sequence ID" value="NZ_AP024590.1"/>
</dbReference>
<accession>A0AA86IPP0</accession>
<dbReference type="InterPro" id="IPR016052">
    <property type="entry name" value="YgiW/YdeI"/>
</dbReference>
<feature type="compositionally biased region" description="Polar residues" evidence="2">
    <location>
        <begin position="26"/>
        <end position="39"/>
    </location>
</feature>
<evidence type="ECO:0000256" key="2">
    <source>
        <dbReference type="SAM" id="MobiDB-lite"/>
    </source>
</evidence>
<protein>
    <submittedName>
        <fullName evidence="4">Outer membrane protein</fullName>
    </submittedName>
</protein>
<dbReference type="AlphaFoldDB" id="A0AA86IPP0"/>
<dbReference type="NCBIfam" id="NF033674">
    <property type="entry name" value="stress_OB_fold"/>
    <property type="match status" value="1"/>
</dbReference>
<evidence type="ECO:0000256" key="3">
    <source>
        <dbReference type="SAM" id="SignalP"/>
    </source>
</evidence>